<evidence type="ECO:0000256" key="1">
    <source>
        <dbReference type="SAM" id="MobiDB-lite"/>
    </source>
</evidence>
<dbReference type="HOGENOM" id="CLU_2203919_0_0_1"/>
<dbReference type="KEGG" id="ehx:EMIHUDRAFT_435227"/>
<dbReference type="EnsemblProtists" id="EOD25866">
    <property type="protein sequence ID" value="EOD25866"/>
    <property type="gene ID" value="EMIHUDRAFT_435227"/>
</dbReference>
<feature type="region of interest" description="Disordered" evidence="1">
    <location>
        <begin position="1"/>
        <end position="56"/>
    </location>
</feature>
<dbReference type="PaxDb" id="2903-EOD25866"/>
<reference evidence="3" key="1">
    <citation type="journal article" date="2013" name="Nature">
        <title>Pan genome of the phytoplankton Emiliania underpins its global distribution.</title>
        <authorList>
            <person name="Read B.A."/>
            <person name="Kegel J."/>
            <person name="Klute M.J."/>
            <person name="Kuo A."/>
            <person name="Lefebvre S.C."/>
            <person name="Maumus F."/>
            <person name="Mayer C."/>
            <person name="Miller J."/>
            <person name="Monier A."/>
            <person name="Salamov A."/>
            <person name="Young J."/>
            <person name="Aguilar M."/>
            <person name="Claverie J.M."/>
            <person name="Frickenhaus S."/>
            <person name="Gonzalez K."/>
            <person name="Herman E.K."/>
            <person name="Lin Y.C."/>
            <person name="Napier J."/>
            <person name="Ogata H."/>
            <person name="Sarno A.F."/>
            <person name="Shmutz J."/>
            <person name="Schroeder D."/>
            <person name="de Vargas C."/>
            <person name="Verret F."/>
            <person name="von Dassow P."/>
            <person name="Valentin K."/>
            <person name="Van de Peer Y."/>
            <person name="Wheeler G."/>
            <person name="Dacks J.B."/>
            <person name="Delwiche C.F."/>
            <person name="Dyhrman S.T."/>
            <person name="Glockner G."/>
            <person name="John U."/>
            <person name="Richards T."/>
            <person name="Worden A.Z."/>
            <person name="Zhang X."/>
            <person name="Grigoriev I.V."/>
            <person name="Allen A.E."/>
            <person name="Bidle K."/>
            <person name="Borodovsky M."/>
            <person name="Bowler C."/>
            <person name="Brownlee C."/>
            <person name="Cock J.M."/>
            <person name="Elias M."/>
            <person name="Gladyshev V.N."/>
            <person name="Groth M."/>
            <person name="Guda C."/>
            <person name="Hadaegh A."/>
            <person name="Iglesias-Rodriguez M.D."/>
            <person name="Jenkins J."/>
            <person name="Jones B.M."/>
            <person name="Lawson T."/>
            <person name="Leese F."/>
            <person name="Lindquist E."/>
            <person name="Lobanov A."/>
            <person name="Lomsadze A."/>
            <person name="Malik S.B."/>
            <person name="Marsh M.E."/>
            <person name="Mackinder L."/>
            <person name="Mock T."/>
            <person name="Mueller-Roeber B."/>
            <person name="Pagarete A."/>
            <person name="Parker M."/>
            <person name="Probert I."/>
            <person name="Quesneville H."/>
            <person name="Raines C."/>
            <person name="Rensing S.A."/>
            <person name="Riano-Pachon D.M."/>
            <person name="Richier S."/>
            <person name="Rokitta S."/>
            <person name="Shiraiwa Y."/>
            <person name="Soanes D.M."/>
            <person name="van der Giezen M."/>
            <person name="Wahlund T.M."/>
            <person name="Williams B."/>
            <person name="Wilson W."/>
            <person name="Wolfe G."/>
            <person name="Wurch L.L."/>
        </authorList>
    </citation>
    <scope>NUCLEOTIDE SEQUENCE</scope>
</reference>
<keyword evidence="3" id="KW-1185">Reference proteome</keyword>
<dbReference type="Proteomes" id="UP000013827">
    <property type="component" value="Unassembled WGS sequence"/>
</dbReference>
<proteinExistence type="predicted"/>
<dbReference type="GeneID" id="17271412"/>
<reference evidence="2" key="2">
    <citation type="submission" date="2024-10" db="UniProtKB">
        <authorList>
            <consortium name="EnsemblProtists"/>
        </authorList>
    </citation>
    <scope>IDENTIFICATION</scope>
</reference>
<dbReference type="AlphaFoldDB" id="A0A0D3JQT1"/>
<dbReference type="RefSeq" id="XP_005778295.1">
    <property type="nucleotide sequence ID" value="XM_005778238.1"/>
</dbReference>
<evidence type="ECO:0000313" key="3">
    <source>
        <dbReference type="Proteomes" id="UP000013827"/>
    </source>
</evidence>
<feature type="compositionally biased region" description="Low complexity" evidence="1">
    <location>
        <begin position="41"/>
        <end position="55"/>
    </location>
</feature>
<name>A0A0D3JQT1_EMIH1</name>
<protein>
    <submittedName>
        <fullName evidence="2">Uncharacterized protein</fullName>
    </submittedName>
</protein>
<evidence type="ECO:0000313" key="2">
    <source>
        <dbReference type="EnsemblProtists" id="EOD25866"/>
    </source>
</evidence>
<sequence>PSAGEAWETPLNFFLLAPPPAPSQRSSAEPPGAHPGDSLATRRSPPGRAPGGAAAQKVAPRLIIGCCDQVESHDLPSIDVAPLPLRLQVHALRHRRRPRHHRVGAGRR</sequence>
<organism evidence="2 3">
    <name type="scientific">Emiliania huxleyi (strain CCMP1516)</name>
    <dbReference type="NCBI Taxonomy" id="280463"/>
    <lineage>
        <taxon>Eukaryota</taxon>
        <taxon>Haptista</taxon>
        <taxon>Haptophyta</taxon>
        <taxon>Prymnesiophyceae</taxon>
        <taxon>Isochrysidales</taxon>
        <taxon>Noelaerhabdaceae</taxon>
        <taxon>Emiliania</taxon>
    </lineage>
</organism>
<accession>A0A0D3JQT1</accession>